<name>A0A6B0S756_9CETA</name>
<dbReference type="GO" id="GO:0050808">
    <property type="term" value="P:synapse organization"/>
    <property type="evidence" value="ECO:0007669"/>
    <property type="project" value="TreeGrafter"/>
</dbReference>
<sequence length="390" mass="43765">MSGMQVGAFQHLRLEAWAASQAPHFSAGPEAYRVSPEYHEVTDSAQPVWAECWEFSTPSVELKICREQLIKKEEEIAELKAERSNTRLLLEHLGLLVARYMLSLRITAGKQQAQSPASMTSEVEVLRALKLLFEHHKALDEKEVIDKQSQEESQFKERLAALSFHVSELEKDLDTARKDLLKSKDVNVKLQWDIRKSQPACRQDRVVASGADAVLGRQAGESHGSIENRLCQMEAQLEEKNKELHLPHLGSALDLRFLVADRPADYSGDGAVLRCLQKRQLAALHDEPPEARTPPPPSRPWWAPCEAPAPSHCAPEMHTLKEQDWEHAQQASVLADVTQAFQSDEGMSDDEGNRVTFFSSVAQLSPSRQADAETLTVMLQEQLDTINEEI</sequence>
<evidence type="ECO:0000256" key="2">
    <source>
        <dbReference type="SAM" id="Coils"/>
    </source>
</evidence>
<proteinExistence type="predicted"/>
<evidence type="ECO:0000256" key="1">
    <source>
        <dbReference type="ARBA" id="ARBA00022737"/>
    </source>
</evidence>
<accession>A0A6B0S756</accession>
<keyword evidence="5" id="KW-1185">Reference proteome</keyword>
<reference evidence="4" key="1">
    <citation type="submission" date="2019-10" db="EMBL/GenBank/DDBJ databases">
        <title>The sequence and de novo assembly of the wild yak genome.</title>
        <authorList>
            <person name="Liu Y."/>
        </authorList>
    </citation>
    <scope>NUCLEOTIDE SEQUENCE [LARGE SCALE GENOMIC DNA]</scope>
    <source>
        <strain evidence="4">WY2019</strain>
    </source>
</reference>
<dbReference type="EMBL" id="VBQZ03000242">
    <property type="protein sequence ID" value="MXQ98468.1"/>
    <property type="molecule type" value="Genomic_DNA"/>
</dbReference>
<dbReference type="PANTHER" id="PTHR12587:SF15">
    <property type="entry name" value="LIPRIN-ALPHA-1"/>
    <property type="match status" value="1"/>
</dbReference>
<organism evidence="4 5">
    <name type="scientific">Bos mutus</name>
    <name type="common">wild yak</name>
    <dbReference type="NCBI Taxonomy" id="72004"/>
    <lineage>
        <taxon>Eukaryota</taxon>
        <taxon>Metazoa</taxon>
        <taxon>Chordata</taxon>
        <taxon>Craniata</taxon>
        <taxon>Vertebrata</taxon>
        <taxon>Euteleostomi</taxon>
        <taxon>Mammalia</taxon>
        <taxon>Eutheria</taxon>
        <taxon>Laurasiatheria</taxon>
        <taxon>Artiodactyla</taxon>
        <taxon>Ruminantia</taxon>
        <taxon>Pecora</taxon>
        <taxon>Bovidae</taxon>
        <taxon>Bovinae</taxon>
        <taxon>Bos</taxon>
    </lineage>
</organism>
<dbReference type="InterPro" id="IPR057892">
    <property type="entry name" value="LIP-1_CC2"/>
</dbReference>
<dbReference type="GO" id="GO:0048786">
    <property type="term" value="C:presynaptic active zone"/>
    <property type="evidence" value="ECO:0007669"/>
    <property type="project" value="TreeGrafter"/>
</dbReference>
<feature type="domain" description="Liprin-alpha CC2" evidence="3">
    <location>
        <begin position="136"/>
        <end position="198"/>
    </location>
</feature>
<gene>
    <name evidence="4" type="ORF">E5288_WYG009455</name>
</gene>
<dbReference type="Pfam" id="PF25526">
    <property type="entry name" value="LIP-1"/>
    <property type="match status" value="1"/>
</dbReference>
<dbReference type="AlphaFoldDB" id="A0A6B0S756"/>
<dbReference type="InterPro" id="IPR029515">
    <property type="entry name" value="Liprin"/>
</dbReference>
<evidence type="ECO:0000313" key="5">
    <source>
        <dbReference type="Proteomes" id="UP000322234"/>
    </source>
</evidence>
<keyword evidence="1" id="KW-0677">Repeat</keyword>
<evidence type="ECO:0000259" key="3">
    <source>
        <dbReference type="Pfam" id="PF25526"/>
    </source>
</evidence>
<evidence type="ECO:0000313" key="4">
    <source>
        <dbReference type="EMBL" id="MXQ98468.1"/>
    </source>
</evidence>
<feature type="coiled-coil region" evidence="2">
    <location>
        <begin position="62"/>
        <end position="89"/>
    </location>
</feature>
<keyword evidence="2" id="KW-0175">Coiled coil</keyword>
<protein>
    <recommendedName>
        <fullName evidence="3">Liprin-alpha CC2 domain-containing protein</fullName>
    </recommendedName>
</protein>
<dbReference type="PANTHER" id="PTHR12587">
    <property type="entry name" value="LAR INTERACTING PROTEIN LIP -RELATED PROTEIN"/>
    <property type="match status" value="1"/>
</dbReference>
<dbReference type="Proteomes" id="UP000322234">
    <property type="component" value="Unassembled WGS sequence"/>
</dbReference>
<comment type="caution">
    <text evidence="4">The sequence shown here is derived from an EMBL/GenBank/DDBJ whole genome shotgun (WGS) entry which is preliminary data.</text>
</comment>